<comment type="caution">
    <text evidence="7">The sequence shown here is derived from an EMBL/GenBank/DDBJ whole genome shotgun (WGS) entry which is preliminary data.</text>
</comment>
<keyword evidence="2" id="KW-0539">Nucleus</keyword>
<dbReference type="EMBL" id="BQNB010009814">
    <property type="protein sequence ID" value="GJS68767.1"/>
    <property type="molecule type" value="Genomic_DNA"/>
</dbReference>
<dbReference type="PANTHER" id="PTHR31908:SF2">
    <property type="entry name" value="PROTEIN CROWDED NUCLEI 4"/>
    <property type="match status" value="1"/>
</dbReference>
<keyword evidence="1 5" id="KW-0175">Coiled coil</keyword>
<evidence type="ECO:0000256" key="5">
    <source>
        <dbReference type="SAM" id="Coils"/>
    </source>
</evidence>
<evidence type="ECO:0000313" key="7">
    <source>
        <dbReference type="EMBL" id="GJS68767.1"/>
    </source>
</evidence>
<feature type="non-terminal residue" evidence="7">
    <location>
        <position position="1"/>
    </location>
</feature>
<evidence type="ECO:0000256" key="6">
    <source>
        <dbReference type="SAM" id="MobiDB-lite"/>
    </source>
</evidence>
<reference evidence="7" key="1">
    <citation type="journal article" date="2022" name="Int. J. Mol. Sci.">
        <title>Draft Genome of Tanacetum Coccineum: Genomic Comparison of Closely Related Tanacetum-Family Plants.</title>
        <authorList>
            <person name="Yamashiro T."/>
            <person name="Shiraishi A."/>
            <person name="Nakayama K."/>
            <person name="Satake H."/>
        </authorList>
    </citation>
    <scope>NUCLEOTIDE SEQUENCE</scope>
</reference>
<sequence>VSLTLEKKEWVANYEQMRSNANISELALKRDCAAHVAALAEAKKSEEGLKKALRIEKECVSNIEKALNQMRSECAEAKVGADIKLAEARSMMEEGLKKMTEANAKMQAAEVLEADTSRSRRAAERKLHEVEAREDDIRRQMNSFKSETTEISRLEKELQASRLKLEEEYRILKDEKYIFDLKKVSLDARDEDINRKENESKKKYQELQIEQEKIASKESNRINQALADNEAALKERNSQLEAELETKVKLTDEKIDNKRRASELRELELRQWEDLISEKEHDLEVQARAIGDKENDLSEKLIAVEEKEKSVLVAEKEVALQKTILQKEKDEVNRKRDELQESLRSLDNRANEIFHAEEKVEAMRTETKDLMVLEGRLKEEIDLVRAQKHELEVEADKLKSEREKFETEWELIDEKRDELRLEAERIAEERVTISKFLKDERDVLKLEKDLFRDQYKKDVESLSRDWEIFMKEIEQERSEWFSKIQKERTIFVLDAELQKKELENCIEMKREEIESYLKEKEKAFEEEKKKELEYISSLMEIVAKEAKQVNIEMQRLDEERKAINMDHEKRDKEWAELNSSIEQLKVQRKKLEKQRELLHADREEILGQTEQLKKLEDAKAIEECDSDSRKQSKRFVKRNTKLGLVKKTGGDEVAADGSSIKKDLSNVSLKRRASSYLEQTESNKKRKLQKEGMNLVPHGKFISLSSE</sequence>
<dbReference type="InterPro" id="IPR040418">
    <property type="entry name" value="CRWN"/>
</dbReference>
<feature type="coiled-coil region" evidence="5">
    <location>
        <begin position="374"/>
        <end position="408"/>
    </location>
</feature>
<dbReference type="PANTHER" id="PTHR31908">
    <property type="entry name" value="PROTEIN CROWDED NUCLEI 4"/>
    <property type="match status" value="1"/>
</dbReference>
<comment type="subcellular location">
    <subcellularLocation>
        <location evidence="3">Nucleus lamina</location>
    </subcellularLocation>
</comment>
<evidence type="ECO:0000256" key="1">
    <source>
        <dbReference type="ARBA" id="ARBA00023054"/>
    </source>
</evidence>
<keyword evidence="8" id="KW-1185">Reference proteome</keyword>
<feature type="coiled-coil region" evidence="5">
    <location>
        <begin position="492"/>
        <end position="618"/>
    </location>
</feature>
<evidence type="ECO:0000256" key="4">
    <source>
        <dbReference type="ARBA" id="ARBA00024208"/>
    </source>
</evidence>
<name>A0ABQ4XUW6_9ASTR</name>
<accession>A0ABQ4XUW6</accession>
<dbReference type="Proteomes" id="UP001151760">
    <property type="component" value="Unassembled WGS sequence"/>
</dbReference>
<feature type="coiled-coil region" evidence="5">
    <location>
        <begin position="85"/>
        <end position="250"/>
    </location>
</feature>
<comment type="similarity">
    <text evidence="4">Belongs to the CRWN family.</text>
</comment>
<evidence type="ECO:0000313" key="8">
    <source>
        <dbReference type="Proteomes" id="UP001151760"/>
    </source>
</evidence>
<reference evidence="7" key="2">
    <citation type="submission" date="2022-01" db="EMBL/GenBank/DDBJ databases">
        <authorList>
            <person name="Yamashiro T."/>
            <person name="Shiraishi A."/>
            <person name="Satake H."/>
            <person name="Nakayama K."/>
        </authorList>
    </citation>
    <scope>NUCLEOTIDE SEQUENCE</scope>
</reference>
<proteinExistence type="inferred from homology"/>
<feature type="region of interest" description="Disordered" evidence="6">
    <location>
        <begin position="675"/>
        <end position="694"/>
    </location>
</feature>
<gene>
    <name evidence="7" type="ORF">Tco_0683332</name>
</gene>
<organism evidence="7 8">
    <name type="scientific">Tanacetum coccineum</name>
    <dbReference type="NCBI Taxonomy" id="301880"/>
    <lineage>
        <taxon>Eukaryota</taxon>
        <taxon>Viridiplantae</taxon>
        <taxon>Streptophyta</taxon>
        <taxon>Embryophyta</taxon>
        <taxon>Tracheophyta</taxon>
        <taxon>Spermatophyta</taxon>
        <taxon>Magnoliopsida</taxon>
        <taxon>eudicotyledons</taxon>
        <taxon>Gunneridae</taxon>
        <taxon>Pentapetalae</taxon>
        <taxon>asterids</taxon>
        <taxon>campanulids</taxon>
        <taxon>Asterales</taxon>
        <taxon>Asteraceae</taxon>
        <taxon>Asteroideae</taxon>
        <taxon>Anthemideae</taxon>
        <taxon>Anthemidinae</taxon>
        <taxon>Tanacetum</taxon>
    </lineage>
</organism>
<evidence type="ECO:0000256" key="3">
    <source>
        <dbReference type="ARBA" id="ARBA00024186"/>
    </source>
</evidence>
<evidence type="ECO:0000256" key="2">
    <source>
        <dbReference type="ARBA" id="ARBA00023242"/>
    </source>
</evidence>
<protein>
    <submittedName>
        <fullName evidence="7">Protein crowded nuclei 4</fullName>
    </submittedName>
</protein>
<feature type="coiled-coil region" evidence="5">
    <location>
        <begin position="322"/>
        <end position="349"/>
    </location>
</feature>